<dbReference type="Pfam" id="PF01381">
    <property type="entry name" value="HTH_3"/>
    <property type="match status" value="1"/>
</dbReference>
<dbReference type="InterPro" id="IPR001387">
    <property type="entry name" value="Cro/C1-type_HTH"/>
</dbReference>
<organism evidence="2 3">
    <name type="scientific">Bacillus mycoides</name>
    <dbReference type="NCBI Taxonomy" id="1405"/>
    <lineage>
        <taxon>Bacteria</taxon>
        <taxon>Bacillati</taxon>
        <taxon>Bacillota</taxon>
        <taxon>Bacilli</taxon>
        <taxon>Bacillales</taxon>
        <taxon>Bacillaceae</taxon>
        <taxon>Bacillus</taxon>
        <taxon>Bacillus cereus group</taxon>
    </lineage>
</organism>
<dbReference type="PROSITE" id="PS50943">
    <property type="entry name" value="HTH_CROC1"/>
    <property type="match status" value="1"/>
</dbReference>
<name>A0A109GBF8_BACMY</name>
<dbReference type="InterPro" id="IPR010982">
    <property type="entry name" value="Lambda_DNA-bd_dom_sf"/>
</dbReference>
<proteinExistence type="predicted"/>
<dbReference type="Gene3D" id="1.10.260.40">
    <property type="entry name" value="lambda repressor-like DNA-binding domains"/>
    <property type="match status" value="1"/>
</dbReference>
<gene>
    <name evidence="2" type="ORF">AWW70_12865</name>
</gene>
<reference evidence="2 3" key="1">
    <citation type="submission" date="2016-01" db="EMBL/GenBank/DDBJ databases">
        <authorList>
            <person name="McClelland M."/>
            <person name="Jain A."/>
            <person name="Saraogi P."/>
            <person name="Mendelson R."/>
            <person name="Westerman R."/>
            <person name="SanMiguel P."/>
            <person name="Csonka L."/>
        </authorList>
    </citation>
    <scope>NUCLEOTIDE SEQUENCE [LARGE SCALE GENOMIC DNA]</scope>
    <source>
        <strain evidence="2 3">PE8-15</strain>
    </source>
</reference>
<dbReference type="RefSeq" id="WP_060750192.1">
    <property type="nucleotide sequence ID" value="NZ_LRPH01000046.1"/>
</dbReference>
<accession>A0A109GBF8</accession>
<evidence type="ECO:0000313" key="2">
    <source>
        <dbReference type="EMBL" id="KWU63695.1"/>
    </source>
</evidence>
<evidence type="ECO:0000259" key="1">
    <source>
        <dbReference type="PROSITE" id="PS50943"/>
    </source>
</evidence>
<dbReference type="SUPFAM" id="SSF47413">
    <property type="entry name" value="lambda repressor-like DNA-binding domains"/>
    <property type="match status" value="1"/>
</dbReference>
<comment type="caution">
    <text evidence="2">The sequence shown here is derived from an EMBL/GenBank/DDBJ whole genome shotgun (WGS) entry which is preliminary data.</text>
</comment>
<sequence length="69" mass="8014">MSVLRNVREARGLTIQEVSQASNIPVKTLYNIETGKKGIIEKRARILADLFNEPIEKIFFATYYREKLE</sequence>
<feature type="domain" description="HTH cro/C1-type" evidence="1">
    <location>
        <begin position="4"/>
        <end position="58"/>
    </location>
</feature>
<dbReference type="Proteomes" id="UP000065797">
    <property type="component" value="Unassembled WGS sequence"/>
</dbReference>
<evidence type="ECO:0000313" key="3">
    <source>
        <dbReference type="Proteomes" id="UP000065797"/>
    </source>
</evidence>
<dbReference type="AlphaFoldDB" id="A0A109GBF8"/>
<protein>
    <submittedName>
        <fullName evidence="2">XRE family transcriptional regulator</fullName>
    </submittedName>
</protein>
<dbReference type="SMART" id="SM00530">
    <property type="entry name" value="HTH_XRE"/>
    <property type="match status" value="1"/>
</dbReference>
<dbReference type="EMBL" id="LRPH01000046">
    <property type="protein sequence ID" value="KWU63695.1"/>
    <property type="molecule type" value="Genomic_DNA"/>
</dbReference>
<dbReference type="CDD" id="cd00093">
    <property type="entry name" value="HTH_XRE"/>
    <property type="match status" value="1"/>
</dbReference>
<dbReference type="GO" id="GO:0003677">
    <property type="term" value="F:DNA binding"/>
    <property type="evidence" value="ECO:0007669"/>
    <property type="project" value="InterPro"/>
</dbReference>